<proteinExistence type="predicted"/>
<evidence type="ECO:0000313" key="1">
    <source>
        <dbReference type="EMBL" id="SFL37859.1"/>
    </source>
</evidence>
<reference evidence="2" key="1">
    <citation type="submission" date="2016-10" db="EMBL/GenBank/DDBJ databases">
        <authorList>
            <person name="Varghese N."/>
            <person name="Submissions S."/>
        </authorList>
    </citation>
    <scope>NUCLEOTIDE SEQUENCE [LARGE SCALE GENOMIC DNA]</scope>
    <source>
        <strain evidence="2">DSM 28453</strain>
    </source>
</reference>
<dbReference type="EMBL" id="FOSZ01000011">
    <property type="protein sequence ID" value="SFL37859.1"/>
    <property type="molecule type" value="Genomic_DNA"/>
</dbReference>
<name>A0A1I4H6E1_9RHOB</name>
<organism evidence="1 2">
    <name type="scientific">Shimia haliotis</name>
    <dbReference type="NCBI Taxonomy" id="1280847"/>
    <lineage>
        <taxon>Bacteria</taxon>
        <taxon>Pseudomonadati</taxon>
        <taxon>Pseudomonadota</taxon>
        <taxon>Alphaproteobacteria</taxon>
        <taxon>Rhodobacterales</taxon>
        <taxon>Roseobacteraceae</taxon>
    </lineage>
</organism>
<accession>A0A1I4H6E1</accession>
<dbReference type="OrthoDB" id="7625707at2"/>
<protein>
    <recommendedName>
        <fullName evidence="3">DUF2125 domain-containing protein</fullName>
    </recommendedName>
</protein>
<keyword evidence="2" id="KW-1185">Reference proteome</keyword>
<dbReference type="STRING" id="1280847.SAMN04488036_11163"/>
<sequence>MMMKWMARFLVLFALVWGGVWLAGSYGAKTGFAAWFEDRRADGWVAEYNDLSVSGFPNRIDTTFDNITLADPESGLAWEAPFFQLFALTYKPHHLIAVWPNTQTLAVPTEKLSLTSEKMRASLVLEPGTDLALNRINLDVDTLALSSSLDWQMTASGLDLALHRQPDETGTPSATYRLALRATDFAPAAAFAIPDDIDLPRTIEIFQADLEASFSRPWDLSAIEDSRPQPTQLHLKRADIVWGDLQFNAAGTVSVDKLGYPTGDITIRLVNWQDMIAVARSNARISPKVLDTLEQALTFVAGLSGNRNQLDIPLTFKGGTTRFGPIPLGPAPRLNLR</sequence>
<dbReference type="InterPro" id="IPR018666">
    <property type="entry name" value="DUF2125"/>
</dbReference>
<dbReference type="Proteomes" id="UP000198851">
    <property type="component" value="Unassembled WGS sequence"/>
</dbReference>
<evidence type="ECO:0000313" key="2">
    <source>
        <dbReference type="Proteomes" id="UP000198851"/>
    </source>
</evidence>
<dbReference type="RefSeq" id="WP_093325913.1">
    <property type="nucleotide sequence ID" value="NZ_FOSZ01000011.1"/>
</dbReference>
<dbReference type="AlphaFoldDB" id="A0A1I4H6E1"/>
<gene>
    <name evidence="1" type="ORF">SAMN04488036_11163</name>
</gene>
<evidence type="ECO:0008006" key="3">
    <source>
        <dbReference type="Google" id="ProtNLM"/>
    </source>
</evidence>
<dbReference type="Pfam" id="PF09898">
    <property type="entry name" value="DUF2125"/>
    <property type="match status" value="1"/>
</dbReference>